<reference evidence="2" key="1">
    <citation type="journal article" date="2023" name="Front. Plant Sci.">
        <title>Chromosomal-level genome assembly of Melastoma candidum provides insights into trichome evolution.</title>
        <authorList>
            <person name="Zhong Y."/>
            <person name="Wu W."/>
            <person name="Sun C."/>
            <person name="Zou P."/>
            <person name="Liu Y."/>
            <person name="Dai S."/>
            <person name="Zhou R."/>
        </authorList>
    </citation>
    <scope>NUCLEOTIDE SEQUENCE [LARGE SCALE GENOMIC DNA]</scope>
</reference>
<comment type="caution">
    <text evidence="1">The sequence shown here is derived from an EMBL/GenBank/DDBJ whole genome shotgun (WGS) entry which is preliminary data.</text>
</comment>
<protein>
    <submittedName>
        <fullName evidence="1">Uncharacterized protein</fullName>
    </submittedName>
</protein>
<dbReference type="EMBL" id="CM042880">
    <property type="protein sequence ID" value="KAI4388399.1"/>
    <property type="molecule type" value="Genomic_DNA"/>
</dbReference>
<gene>
    <name evidence="1" type="ORF">MLD38_000729</name>
</gene>
<sequence length="152" mass="16854">MHGRSPGTCGQTARSLRTLSVHAHEIGFRHLGALLGACSFHRNVEFAEKAVDSLVELEPWNPGNYVILSNIYASVDDWDGVARLRKFMKAKEITKAAGYSLIEEGGEVHKFMVGDRSHTRSDDIYSTLGAILATLKPEIKARHDVEYEVLVC</sequence>
<name>A0ACB9SEY2_9MYRT</name>
<dbReference type="Proteomes" id="UP001057402">
    <property type="component" value="Chromosome 1"/>
</dbReference>
<accession>A0ACB9SEY2</accession>
<proteinExistence type="predicted"/>
<organism evidence="1 2">
    <name type="scientific">Melastoma candidum</name>
    <dbReference type="NCBI Taxonomy" id="119954"/>
    <lineage>
        <taxon>Eukaryota</taxon>
        <taxon>Viridiplantae</taxon>
        <taxon>Streptophyta</taxon>
        <taxon>Embryophyta</taxon>
        <taxon>Tracheophyta</taxon>
        <taxon>Spermatophyta</taxon>
        <taxon>Magnoliopsida</taxon>
        <taxon>eudicotyledons</taxon>
        <taxon>Gunneridae</taxon>
        <taxon>Pentapetalae</taxon>
        <taxon>rosids</taxon>
        <taxon>malvids</taxon>
        <taxon>Myrtales</taxon>
        <taxon>Melastomataceae</taxon>
        <taxon>Melastomatoideae</taxon>
        <taxon>Melastomateae</taxon>
        <taxon>Melastoma</taxon>
    </lineage>
</organism>
<keyword evidence="2" id="KW-1185">Reference proteome</keyword>
<evidence type="ECO:0000313" key="2">
    <source>
        <dbReference type="Proteomes" id="UP001057402"/>
    </source>
</evidence>
<evidence type="ECO:0000313" key="1">
    <source>
        <dbReference type="EMBL" id="KAI4388399.1"/>
    </source>
</evidence>